<evidence type="ECO:0000256" key="1">
    <source>
        <dbReference type="SAM" id="SignalP"/>
    </source>
</evidence>
<protein>
    <submittedName>
        <fullName evidence="2">Uncharacterized protein</fullName>
    </submittedName>
</protein>
<dbReference type="AlphaFoldDB" id="A0A2W4VZP0"/>
<dbReference type="Proteomes" id="UP000249467">
    <property type="component" value="Unassembled WGS sequence"/>
</dbReference>
<accession>A0A2W4VZP0</accession>
<keyword evidence="1" id="KW-0732">Signal</keyword>
<reference evidence="2 3" key="1">
    <citation type="submission" date="2018-04" db="EMBL/GenBank/DDBJ databases">
        <authorList>
            <person name="Go L.Y."/>
            <person name="Mitchell J.A."/>
        </authorList>
    </citation>
    <scope>NUCLEOTIDE SEQUENCE [LARGE SCALE GENOMIC DNA]</scope>
    <source>
        <strain evidence="2">ULC066bin1</strain>
    </source>
</reference>
<feature type="chain" id="PRO_5015915555" evidence="1">
    <location>
        <begin position="23"/>
        <end position="107"/>
    </location>
</feature>
<evidence type="ECO:0000313" key="3">
    <source>
        <dbReference type="Proteomes" id="UP000249467"/>
    </source>
</evidence>
<proteinExistence type="predicted"/>
<sequence>MRHHLILVLSTFVLAGTGISMAAAEENKPNNPVKQEKYEYPQEVIKTFMKGCGFTNSKEFCTCSIDKVRSQYSFAEFLKIDTAARETKKVPQEVINIFQSCRQDSKI</sequence>
<organism evidence="2 3">
    <name type="scientific">Pseudanabaena frigida</name>
    <dbReference type="NCBI Taxonomy" id="945775"/>
    <lineage>
        <taxon>Bacteria</taxon>
        <taxon>Bacillati</taxon>
        <taxon>Cyanobacteriota</taxon>
        <taxon>Cyanophyceae</taxon>
        <taxon>Pseudanabaenales</taxon>
        <taxon>Pseudanabaenaceae</taxon>
        <taxon>Pseudanabaena</taxon>
    </lineage>
</organism>
<gene>
    <name evidence="2" type="ORF">DCF19_17980</name>
</gene>
<name>A0A2W4VZP0_9CYAN</name>
<dbReference type="EMBL" id="QBML01000028">
    <property type="protein sequence ID" value="PZO37756.1"/>
    <property type="molecule type" value="Genomic_DNA"/>
</dbReference>
<evidence type="ECO:0000313" key="2">
    <source>
        <dbReference type="EMBL" id="PZO37756.1"/>
    </source>
</evidence>
<comment type="caution">
    <text evidence="2">The sequence shown here is derived from an EMBL/GenBank/DDBJ whole genome shotgun (WGS) entry which is preliminary data.</text>
</comment>
<feature type="signal peptide" evidence="1">
    <location>
        <begin position="1"/>
        <end position="22"/>
    </location>
</feature>
<reference evidence="2 3" key="2">
    <citation type="submission" date="2018-06" db="EMBL/GenBank/DDBJ databases">
        <title>Metagenomic assembly of (sub)arctic Cyanobacteria and their associated microbiome from non-axenic cultures.</title>
        <authorList>
            <person name="Baurain D."/>
        </authorList>
    </citation>
    <scope>NUCLEOTIDE SEQUENCE [LARGE SCALE GENOMIC DNA]</scope>
    <source>
        <strain evidence="2">ULC066bin1</strain>
    </source>
</reference>